<evidence type="ECO:0000313" key="3">
    <source>
        <dbReference type="EMBL" id="CAF9936694.1"/>
    </source>
</evidence>
<dbReference type="Proteomes" id="UP000664203">
    <property type="component" value="Unassembled WGS sequence"/>
</dbReference>
<protein>
    <recommendedName>
        <fullName evidence="2">Amidase domain-containing protein</fullName>
    </recommendedName>
</protein>
<keyword evidence="4" id="KW-1185">Reference proteome</keyword>
<dbReference type="InterPro" id="IPR036928">
    <property type="entry name" value="AS_sf"/>
</dbReference>
<feature type="signal peptide" evidence="1">
    <location>
        <begin position="1"/>
        <end position="21"/>
    </location>
</feature>
<dbReference type="Gene3D" id="3.90.1300.10">
    <property type="entry name" value="Amidase signature (AS) domain"/>
    <property type="match status" value="1"/>
</dbReference>
<feature type="chain" id="PRO_5034123152" description="Amidase domain-containing protein" evidence="1">
    <location>
        <begin position="22"/>
        <end position="444"/>
    </location>
</feature>
<accession>A0A8H3G519</accession>
<gene>
    <name evidence="3" type="ORF">ALECFALPRED_006951</name>
</gene>
<sequence length="444" mass="48452">MSQRLPTLWIYLLHLLATVARIDVFATEVSHGVRQYSANATDLVSSENLESAFPYYFPKLTDLENLFPMLDCHGVVLEEATVDQLQEAMNAGQLTSTKIALCYLQRIYQTDEYTNAILELNPDFLEIASNLDAERETGATRGPLHGIPFIVKDNIATKDKMETTAGSWALLGSIVPRDAHVISRLRQAGALLLGKATLSEWADMRSSDYSEGYSARGGQARSPYNLTLNPGGSSSGSAGAVAGNLCTFALGTETDGSVINPAERNALVGIKPTVGLTSRAGVIPESTHQDTVGTFARTVRDAVYALDAIYGVDLRDNFTLAQIGKTPDGAYSQFLTNSDALQNATFGLPWQSFWALASDEQQVSLLGLIEAIEKAGATVINRTELPNYQTIVSPDGWNWDYGTTRGYPNESEFTYVKVDFYNNIKTYLAELQNTAIRSLDDIVQ</sequence>
<dbReference type="PANTHER" id="PTHR42678">
    <property type="entry name" value="AMIDASE"/>
    <property type="match status" value="1"/>
</dbReference>
<dbReference type="SUPFAM" id="SSF75304">
    <property type="entry name" value="Amidase signature (AS) enzymes"/>
    <property type="match status" value="1"/>
</dbReference>
<evidence type="ECO:0000313" key="4">
    <source>
        <dbReference type="Proteomes" id="UP000664203"/>
    </source>
</evidence>
<name>A0A8H3G519_9LECA</name>
<evidence type="ECO:0000259" key="2">
    <source>
        <dbReference type="Pfam" id="PF01425"/>
    </source>
</evidence>
<proteinExistence type="predicted"/>
<dbReference type="EMBL" id="CAJPDR010000451">
    <property type="protein sequence ID" value="CAF9936694.1"/>
    <property type="molecule type" value="Genomic_DNA"/>
</dbReference>
<dbReference type="AlphaFoldDB" id="A0A8H3G519"/>
<organism evidence="3 4">
    <name type="scientific">Alectoria fallacina</name>
    <dbReference type="NCBI Taxonomy" id="1903189"/>
    <lineage>
        <taxon>Eukaryota</taxon>
        <taxon>Fungi</taxon>
        <taxon>Dikarya</taxon>
        <taxon>Ascomycota</taxon>
        <taxon>Pezizomycotina</taxon>
        <taxon>Lecanoromycetes</taxon>
        <taxon>OSLEUM clade</taxon>
        <taxon>Lecanoromycetidae</taxon>
        <taxon>Lecanorales</taxon>
        <taxon>Lecanorineae</taxon>
        <taxon>Parmeliaceae</taxon>
        <taxon>Alectoria</taxon>
    </lineage>
</organism>
<reference evidence="3" key="1">
    <citation type="submission" date="2021-03" db="EMBL/GenBank/DDBJ databases">
        <authorList>
            <person name="Tagirdzhanova G."/>
        </authorList>
    </citation>
    <scope>NUCLEOTIDE SEQUENCE</scope>
</reference>
<dbReference type="PANTHER" id="PTHR42678:SF37">
    <property type="entry name" value="AMIDASE C869.01-RELATED"/>
    <property type="match status" value="1"/>
</dbReference>
<dbReference type="Pfam" id="PF01425">
    <property type="entry name" value="Amidase"/>
    <property type="match status" value="1"/>
</dbReference>
<dbReference type="OrthoDB" id="566138at2759"/>
<dbReference type="InterPro" id="IPR023631">
    <property type="entry name" value="Amidase_dom"/>
</dbReference>
<evidence type="ECO:0000256" key="1">
    <source>
        <dbReference type="SAM" id="SignalP"/>
    </source>
</evidence>
<feature type="domain" description="Amidase" evidence="2">
    <location>
        <begin position="102"/>
        <end position="393"/>
    </location>
</feature>
<keyword evidence="1" id="KW-0732">Signal</keyword>
<comment type="caution">
    <text evidence="3">The sequence shown here is derived from an EMBL/GenBank/DDBJ whole genome shotgun (WGS) entry which is preliminary data.</text>
</comment>